<dbReference type="AlphaFoldDB" id="A0A3M0KG33"/>
<organism evidence="1 2">
    <name type="scientific">Hirundo rustica rustica</name>
    <dbReference type="NCBI Taxonomy" id="333673"/>
    <lineage>
        <taxon>Eukaryota</taxon>
        <taxon>Metazoa</taxon>
        <taxon>Chordata</taxon>
        <taxon>Craniata</taxon>
        <taxon>Vertebrata</taxon>
        <taxon>Euteleostomi</taxon>
        <taxon>Archelosauria</taxon>
        <taxon>Archosauria</taxon>
        <taxon>Dinosauria</taxon>
        <taxon>Saurischia</taxon>
        <taxon>Theropoda</taxon>
        <taxon>Coelurosauria</taxon>
        <taxon>Aves</taxon>
        <taxon>Neognathae</taxon>
        <taxon>Neoaves</taxon>
        <taxon>Telluraves</taxon>
        <taxon>Australaves</taxon>
        <taxon>Passeriformes</taxon>
        <taxon>Sylvioidea</taxon>
        <taxon>Hirundinidae</taxon>
        <taxon>Hirundo</taxon>
    </lineage>
</organism>
<reference evidence="1 2" key="1">
    <citation type="submission" date="2018-07" db="EMBL/GenBank/DDBJ databases">
        <title>A high quality draft genome assembly of the barn swallow (H. rustica rustica).</title>
        <authorList>
            <person name="Formenti G."/>
            <person name="Chiara M."/>
            <person name="Poveda L."/>
            <person name="Francoijs K.-J."/>
            <person name="Bonisoli-Alquati A."/>
            <person name="Canova L."/>
            <person name="Gianfranceschi L."/>
            <person name="Horner D.S."/>
            <person name="Saino N."/>
        </authorList>
    </citation>
    <scope>NUCLEOTIDE SEQUENCE [LARGE SCALE GENOMIC DNA]</scope>
    <source>
        <strain evidence="1">Chelidonia</strain>
        <tissue evidence="1">Blood</tissue>
    </source>
</reference>
<keyword evidence="2" id="KW-1185">Reference proteome</keyword>
<sequence>MLSSVMQPHSGGKAWIQRNEDGLEKWACTKLTRFNKAKCNVLHTGQSNAKHKYRLDGGGIESSPEEKDLAGLVDWKLSMTAAMSVGSPGKSNLSWAASKALGQQGVKGYADVRELRMLLIRLVHQTLPQLQCPSVDGFHINVFLSQNLSQDLRRSINENPPQQGDGFCPAWQATMQVAFLATRALVQLLMTITPGLFPQGSFAAILSPAWGRWVVAALTQVQELPLGFVEPKATVLRLSIQPILIPLHTLPALQQINIPAEFGVICN</sequence>
<dbReference type="Proteomes" id="UP000269221">
    <property type="component" value="Unassembled WGS sequence"/>
</dbReference>
<evidence type="ECO:0000313" key="2">
    <source>
        <dbReference type="Proteomes" id="UP000269221"/>
    </source>
</evidence>
<accession>A0A3M0KG33</accession>
<name>A0A3M0KG33_HIRRU</name>
<comment type="caution">
    <text evidence="1">The sequence shown here is derived from an EMBL/GenBank/DDBJ whole genome shotgun (WGS) entry which is preliminary data.</text>
</comment>
<dbReference type="STRING" id="333673.A0A3M0KG33"/>
<proteinExistence type="predicted"/>
<gene>
    <name evidence="1" type="ORF">DUI87_11267</name>
</gene>
<dbReference type="EMBL" id="QRBI01000107">
    <property type="protein sequence ID" value="RMC12132.1"/>
    <property type="molecule type" value="Genomic_DNA"/>
</dbReference>
<evidence type="ECO:0000313" key="1">
    <source>
        <dbReference type="EMBL" id="RMC12132.1"/>
    </source>
</evidence>
<protein>
    <submittedName>
        <fullName evidence="1">Uncharacterized protein</fullName>
    </submittedName>
</protein>